<dbReference type="CDD" id="cd00200">
    <property type="entry name" value="WD40"/>
    <property type="match status" value="2"/>
</dbReference>
<gene>
    <name evidence="6" type="ORF">DP114_16315</name>
</gene>
<feature type="repeat" description="WD" evidence="3">
    <location>
        <begin position="1476"/>
        <end position="1508"/>
    </location>
</feature>
<feature type="repeat" description="WD" evidence="3">
    <location>
        <begin position="1107"/>
        <end position="1139"/>
    </location>
</feature>
<feature type="repeat" description="WD" evidence="3">
    <location>
        <begin position="1016"/>
        <end position="1057"/>
    </location>
</feature>
<dbReference type="InterPro" id="IPR049052">
    <property type="entry name" value="nSTAND1"/>
</dbReference>
<feature type="repeat" description="WD" evidence="3">
    <location>
        <begin position="1380"/>
        <end position="1412"/>
    </location>
</feature>
<feature type="domain" description="Novel STAND NTPase 1" evidence="5">
    <location>
        <begin position="380"/>
        <end position="790"/>
    </location>
</feature>
<keyword evidence="2" id="KW-0677">Repeat</keyword>
<evidence type="ECO:0000256" key="2">
    <source>
        <dbReference type="ARBA" id="ARBA00022737"/>
    </source>
</evidence>
<dbReference type="RefSeq" id="WP_171976571.1">
    <property type="nucleotide sequence ID" value="NZ_CAWOXK010000001.1"/>
</dbReference>
<dbReference type="Pfam" id="PF00400">
    <property type="entry name" value="WD40"/>
    <property type="match status" value="14"/>
</dbReference>
<evidence type="ECO:0008006" key="8">
    <source>
        <dbReference type="Google" id="ProtNLM"/>
    </source>
</evidence>
<dbReference type="InterPro" id="IPR024983">
    <property type="entry name" value="CHAT_dom"/>
</dbReference>
<sequence length="1599" mass="176811">MSKSVVINLGRGDLNNGFPNVTARLWSSGKSLAQQFIGSLPPTPFLVQLLHNWQSNYKNICGRQQLRSSLIEEDDELEIDEDGLTNVSVVSFDDVCQKLQEKINEWLKSSGFLNIERQLRSQLQPTEEIRVIIETDDNLIRRLPWHRWDFFNDYPKAEMALSQTEYKSRELSKLKLHRKKVRILAILGNSQGIDLDKEIKFLNSLEDAEIIFIVNPSRQEFNNLLWQNDGWDILFFAGHSQTEGATGKIYINDNKTNNSLTIEQLEEALKAAIDNGLQLALFNSCDGLGLANALEKLSIPTVIVMREPVPNLVAQEFFKYFLESFAIQRLSLYLAVQQARRKLQGLEDDFPGASWLPVICQNPAVEPPSWLNLGGVPPCPYRGLFAFREEDAHLFFGREHFTHNLVTASKRKPLVAVVGPSGSGKSSVVFAGLVAQLRQDSYTDWQIVSFRPGHNPFDALAGALTSSVGEALLLQCLQKGNLNNNLYPKLTGRRLIELELEIALQQDHKVLYKIIEGFVRQNPKTRLVIIADQFEELYTLCSQEERQGFLDALLHAVRLAPAFTLVMTLRADFYGYALSYRPFSDALQGAVLNLGPMNREELRSAIEQPAAQMQVRLEKELTKKLINDVGEQSGRLPLLEFALTQLWSKQTDGWLTHAGYEEIGGVEEALAIHAEAVYAQLDEADRSRAQQVFMQLVGLGEGIEATRRLATRDEVKSENWDLVRRLADARLVVTNRNELSGEETVEIVHEALIRSWGRLEGWIQVDGEFRYWQEQLRSAIRQWESSGRDEGALLRGKPLSDAEYWQSKRIDELSTGERHFIQLSLALRDNELNKQKRRRQLTILGLTGGLVGALMLAGVAWWQSHKASVSEIQAVTKSSEALFASNNRLDALIQAITAKEKLKTIGTVDANIQDRLESALKQATYTVVEHNRLIGHGDKVNAVAFSPNGQLIATASSDKTVKLWKQDGTLLNTLVGHSDKVYGVAFSPQSNIIATASGDKTVKLWKASDGALLTTLKGHSDRVYGVAFSPQGNIIATASVDKTVKLWKTSDGNLLTTLKGHGATVYGVAFSPVRVASPQGFGQVIASASWDNTVKLWKLDGTLVNTLIGHSDKVNAVAFSPDGQLIATASWDKTVKLWKRDGTLLTTLSGHSDRVYGVAFSPDSDTIASAGWDKTVKLWKRDGTLLTTLSGNSDTIWGVAFSPDGKTIASATSDKIVKLWKRDNILLTKLNGHSGGVYGVAFSPKGEIIATAGDDNTVKLWRASDGTLLTTLKGHKAGVWAVTFSPDGQTIASASSDKTIKLWKRDGTLLTTLKNHSDAVNAVAFSPDGKIIASASDDKTVKLQKLDGESALQEGIPRTGSGEPRSRSVPFGHRGTLLTTLRHDDEVWGVTFSPDGQTIASASRDKTVKLWKPDGTLLTTLPTERYANKGHNSGVFGVAFSPDSQTIATGSEDKTVKLWKRDGTLLTTLPTERYANKGHNSGVRGVAFSPDGKMIASASDDTTVKFWKRDGTLLTTLNAHRAMVWRVAFSPDGKTLASTSDDKTVILWNLDRVLDTDKVVSYACDWVKDYLRTNVQVHQNVSTAPLQEARRFCSGVKPQ</sequence>
<dbReference type="PROSITE" id="PS00678">
    <property type="entry name" value="WD_REPEATS_1"/>
    <property type="match status" value="1"/>
</dbReference>
<feature type="repeat" description="WD" evidence="3">
    <location>
        <begin position="1517"/>
        <end position="1551"/>
    </location>
</feature>
<protein>
    <recommendedName>
        <fullName evidence="8">CHAT domain-containing protein</fullName>
    </recommendedName>
</protein>
<feature type="repeat" description="WD" evidence="3">
    <location>
        <begin position="1148"/>
        <end position="1180"/>
    </location>
</feature>
<dbReference type="PROSITE" id="PS50082">
    <property type="entry name" value="WD_REPEATS_2"/>
    <property type="match status" value="14"/>
</dbReference>
<feature type="repeat" description="WD" evidence="3">
    <location>
        <begin position="1428"/>
        <end position="1460"/>
    </location>
</feature>
<dbReference type="Pfam" id="PF12770">
    <property type="entry name" value="CHAT"/>
    <property type="match status" value="1"/>
</dbReference>
<dbReference type="InterPro" id="IPR019775">
    <property type="entry name" value="WD40_repeat_CS"/>
</dbReference>
<dbReference type="Pfam" id="PF20703">
    <property type="entry name" value="nSTAND1"/>
    <property type="match status" value="1"/>
</dbReference>
<dbReference type="EMBL" id="CP030118">
    <property type="protein sequence ID" value="QDL09256.1"/>
    <property type="molecule type" value="Genomic_DNA"/>
</dbReference>
<evidence type="ECO:0000256" key="3">
    <source>
        <dbReference type="PROSITE-ProRule" id="PRU00221"/>
    </source>
</evidence>
<dbReference type="Gene3D" id="2.130.10.10">
    <property type="entry name" value="YVTN repeat-like/Quinoprotein amine dehydrogenase"/>
    <property type="match status" value="5"/>
</dbReference>
<evidence type="ECO:0000259" key="4">
    <source>
        <dbReference type="Pfam" id="PF12770"/>
    </source>
</evidence>
<feature type="repeat" description="WD" evidence="3">
    <location>
        <begin position="1313"/>
        <end position="1354"/>
    </location>
</feature>
<keyword evidence="7" id="KW-1185">Reference proteome</keyword>
<evidence type="ECO:0000313" key="7">
    <source>
        <dbReference type="Proteomes" id="UP000503129"/>
    </source>
</evidence>
<dbReference type="InterPro" id="IPR036322">
    <property type="entry name" value="WD40_repeat_dom_sf"/>
</dbReference>
<organism evidence="6 7">
    <name type="scientific">Brasilonema sennae CENA114</name>
    <dbReference type="NCBI Taxonomy" id="415709"/>
    <lineage>
        <taxon>Bacteria</taxon>
        <taxon>Bacillati</taxon>
        <taxon>Cyanobacteriota</taxon>
        <taxon>Cyanophyceae</taxon>
        <taxon>Nostocales</taxon>
        <taxon>Scytonemataceae</taxon>
        <taxon>Brasilonema</taxon>
        <taxon>Bromeliae group (in: Brasilonema)</taxon>
    </lineage>
</organism>
<feature type="repeat" description="WD" evidence="3">
    <location>
        <begin position="1230"/>
        <end position="1271"/>
    </location>
</feature>
<accession>A0A856MJY4</accession>
<dbReference type="PANTHER" id="PTHR22847:SF637">
    <property type="entry name" value="WD REPEAT DOMAIN 5B"/>
    <property type="match status" value="1"/>
</dbReference>
<dbReference type="PANTHER" id="PTHR22847">
    <property type="entry name" value="WD40 REPEAT PROTEIN"/>
    <property type="match status" value="1"/>
</dbReference>
<dbReference type="KEGG" id="bsen:DP114_16315"/>
<name>A0A856MJY4_9CYAN</name>
<feature type="repeat" description="WD" evidence="3">
    <location>
        <begin position="1058"/>
        <end position="1100"/>
    </location>
</feature>
<dbReference type="SMART" id="SM00320">
    <property type="entry name" value="WD40"/>
    <property type="match status" value="14"/>
</dbReference>
<feature type="domain" description="CHAT" evidence="4">
    <location>
        <begin position="127"/>
        <end position="346"/>
    </location>
</feature>
<dbReference type="InterPro" id="IPR020472">
    <property type="entry name" value="WD40_PAC1"/>
</dbReference>
<evidence type="ECO:0000313" key="6">
    <source>
        <dbReference type="EMBL" id="QDL09256.1"/>
    </source>
</evidence>
<feature type="repeat" description="WD" evidence="3">
    <location>
        <begin position="974"/>
        <end position="1015"/>
    </location>
</feature>
<feature type="repeat" description="WD" evidence="3">
    <location>
        <begin position="933"/>
        <end position="965"/>
    </location>
</feature>
<keyword evidence="1 3" id="KW-0853">WD repeat</keyword>
<dbReference type="Gene3D" id="3.40.50.300">
    <property type="entry name" value="P-loop containing nucleotide triphosphate hydrolases"/>
    <property type="match status" value="1"/>
</dbReference>
<dbReference type="PRINTS" id="PR00320">
    <property type="entry name" value="GPROTEINBRPT"/>
</dbReference>
<reference evidence="6 7" key="1">
    <citation type="submission" date="2018-06" db="EMBL/GenBank/DDBJ databases">
        <title>Comparative genomics of Brasilonema spp. strains.</title>
        <authorList>
            <person name="Alvarenga D.O."/>
            <person name="Fiore M.F."/>
            <person name="Varani A.M."/>
        </authorList>
    </citation>
    <scope>NUCLEOTIDE SEQUENCE [LARGE SCALE GENOMIC DNA]</scope>
    <source>
        <strain evidence="6 7">CENA114</strain>
    </source>
</reference>
<feature type="repeat" description="WD" evidence="3">
    <location>
        <begin position="1189"/>
        <end position="1221"/>
    </location>
</feature>
<feature type="repeat" description="WD" evidence="3">
    <location>
        <begin position="1272"/>
        <end position="1304"/>
    </location>
</feature>
<dbReference type="InterPro" id="IPR015943">
    <property type="entry name" value="WD40/YVTN_repeat-like_dom_sf"/>
</dbReference>
<evidence type="ECO:0000259" key="5">
    <source>
        <dbReference type="Pfam" id="PF20703"/>
    </source>
</evidence>
<evidence type="ECO:0000256" key="1">
    <source>
        <dbReference type="ARBA" id="ARBA00022574"/>
    </source>
</evidence>
<dbReference type="Proteomes" id="UP000503129">
    <property type="component" value="Chromosome"/>
</dbReference>
<dbReference type="PROSITE" id="PS50294">
    <property type="entry name" value="WD_REPEATS_REGION"/>
    <property type="match status" value="14"/>
</dbReference>
<dbReference type="SUPFAM" id="SSF52540">
    <property type="entry name" value="P-loop containing nucleoside triphosphate hydrolases"/>
    <property type="match status" value="1"/>
</dbReference>
<proteinExistence type="predicted"/>
<dbReference type="InterPro" id="IPR001680">
    <property type="entry name" value="WD40_rpt"/>
</dbReference>
<dbReference type="InterPro" id="IPR027417">
    <property type="entry name" value="P-loop_NTPase"/>
</dbReference>
<dbReference type="SUPFAM" id="SSF50978">
    <property type="entry name" value="WD40 repeat-like"/>
    <property type="match status" value="2"/>
</dbReference>